<evidence type="ECO:0000256" key="3">
    <source>
        <dbReference type="ARBA" id="ARBA00023242"/>
    </source>
</evidence>
<dbReference type="PANTHER" id="PTHR13948:SF3">
    <property type="entry name" value="FI21118P1"/>
    <property type="match status" value="1"/>
</dbReference>
<dbReference type="SMART" id="SM00443">
    <property type="entry name" value="G_patch"/>
    <property type="match status" value="1"/>
</dbReference>
<protein>
    <recommendedName>
        <fullName evidence="5">G-patch domain-containing protein</fullName>
    </recommendedName>
</protein>
<proteinExistence type="predicted"/>
<evidence type="ECO:0000313" key="7">
    <source>
        <dbReference type="Proteomes" id="UP001530377"/>
    </source>
</evidence>
<feature type="compositionally biased region" description="Basic and acidic residues" evidence="4">
    <location>
        <begin position="99"/>
        <end position="123"/>
    </location>
</feature>
<feature type="compositionally biased region" description="Basic and acidic residues" evidence="4">
    <location>
        <begin position="508"/>
        <end position="527"/>
    </location>
</feature>
<keyword evidence="7" id="KW-1185">Reference proteome</keyword>
<gene>
    <name evidence="6" type="ORF">ACHAXA_004420</name>
</gene>
<feature type="compositionally biased region" description="Gly residues" evidence="4">
    <location>
        <begin position="78"/>
        <end position="87"/>
    </location>
</feature>
<dbReference type="Pfam" id="PF17780">
    <property type="entry name" value="OCRE"/>
    <property type="match status" value="1"/>
</dbReference>
<feature type="compositionally biased region" description="Basic and acidic residues" evidence="4">
    <location>
        <begin position="189"/>
        <end position="200"/>
    </location>
</feature>
<dbReference type="AlphaFoldDB" id="A0ABD3R623"/>
<feature type="domain" description="G-patch" evidence="5">
    <location>
        <begin position="565"/>
        <end position="621"/>
    </location>
</feature>
<dbReference type="PANTHER" id="PTHR13948">
    <property type="entry name" value="RNA-BINDING PROTEIN"/>
    <property type="match status" value="1"/>
</dbReference>
<feature type="region of interest" description="Disordered" evidence="4">
    <location>
        <begin position="504"/>
        <end position="531"/>
    </location>
</feature>
<evidence type="ECO:0000256" key="1">
    <source>
        <dbReference type="ARBA" id="ARBA00004123"/>
    </source>
</evidence>
<dbReference type="EMBL" id="JALLPB020000770">
    <property type="protein sequence ID" value="KAL3806616.1"/>
    <property type="molecule type" value="Genomic_DNA"/>
</dbReference>
<feature type="compositionally biased region" description="Gly residues" evidence="4">
    <location>
        <begin position="52"/>
        <end position="61"/>
    </location>
</feature>
<feature type="region of interest" description="Disordered" evidence="4">
    <location>
        <begin position="1"/>
        <end position="259"/>
    </location>
</feature>
<evidence type="ECO:0000313" key="6">
    <source>
        <dbReference type="EMBL" id="KAL3806616.1"/>
    </source>
</evidence>
<dbReference type="InterPro" id="IPR041591">
    <property type="entry name" value="OCRE"/>
</dbReference>
<dbReference type="PROSITE" id="PS50174">
    <property type="entry name" value="G_PATCH"/>
    <property type="match status" value="1"/>
</dbReference>
<dbReference type="Pfam" id="PF01585">
    <property type="entry name" value="G-patch"/>
    <property type="match status" value="1"/>
</dbReference>
<keyword evidence="2" id="KW-0694">RNA-binding</keyword>
<dbReference type="InterPro" id="IPR000467">
    <property type="entry name" value="G_patch_dom"/>
</dbReference>
<dbReference type="GO" id="GO:0005634">
    <property type="term" value="C:nucleus"/>
    <property type="evidence" value="ECO:0007669"/>
    <property type="project" value="UniProtKB-SubCell"/>
</dbReference>
<dbReference type="Proteomes" id="UP001530377">
    <property type="component" value="Unassembled WGS sequence"/>
</dbReference>
<dbReference type="GO" id="GO:0003723">
    <property type="term" value="F:RNA binding"/>
    <property type="evidence" value="ECO:0007669"/>
    <property type="project" value="UniProtKB-KW"/>
</dbReference>
<reference evidence="6 7" key="1">
    <citation type="submission" date="2024-10" db="EMBL/GenBank/DDBJ databases">
        <title>Updated reference genomes for cyclostephanoid diatoms.</title>
        <authorList>
            <person name="Roberts W.R."/>
            <person name="Alverson A.J."/>
        </authorList>
    </citation>
    <scope>NUCLEOTIDE SEQUENCE [LARGE SCALE GENOMIC DNA]</scope>
    <source>
        <strain evidence="6 7">AJA228-03</strain>
    </source>
</reference>
<accession>A0ABD3R623</accession>
<sequence>MKGAAAAPAPWTNRREGHDRRGGGGGGGSHHHRHRDDDLSRGGEDGGRWERGGGGGGGDGDGVFARNDHGDYVRRGGKGGGGWGERGGYYHDATVSNDECSRFHRDDDRRRGRIMEERHRGGEGRGVVGQDDAWRSRSMEWPRGRTLSESSRPVAGGGVDGDDGPGPRDGERNADGGGDVNRHRHHRDGHHERGRDDDGHYGPPTAHRGFSRRGRNDDNDDDDLHEDYARHPPHRKKSRGGGDGDGDGSMPRKREWPPHFESSGASFIFDARSGMFYEPASNFFYDPKTKLYYSNARRQYYRYDADKRPYVFQPIGVPAAVPDTTGLGGQGNEIPNVATTTTASNECWADASSPGHPVATEVAVETKSKIAISLKTPLPPKDPAAKSLTDIAVMEKAKLNQKNVHRQIFTSAPGDNAVGTLPQAHKKHAEDMTKWSERVKEMRGEDGNKAPVTAKATASGQPICVICRRKFADVDKLLKHERLSELHRNNLAKKAASDAAAAVTRDGALQKHDSEASYRDRSKERRMMHGSHLAFEQSHAEALLAHSLGSASVAEVIRPEETLDNRNVGNKLLQKMGWKSGESLGRIGAQENADGSSTDVVSTLKNDWEKIESMAQRGGGR</sequence>
<feature type="compositionally biased region" description="Basic and acidic residues" evidence="4">
    <location>
        <begin position="132"/>
        <end position="143"/>
    </location>
</feature>
<feature type="compositionally biased region" description="Basic and acidic residues" evidence="4">
    <location>
        <begin position="13"/>
        <end position="22"/>
    </location>
</feature>
<evidence type="ECO:0000259" key="5">
    <source>
        <dbReference type="PROSITE" id="PS50174"/>
    </source>
</evidence>
<feature type="compositionally biased region" description="Basic and acidic residues" evidence="4">
    <location>
        <begin position="35"/>
        <end position="51"/>
    </location>
</feature>
<comment type="caution">
    <text evidence="6">The sequence shown here is derived from an EMBL/GenBank/DDBJ whole genome shotgun (WGS) entry which is preliminary data.</text>
</comment>
<name>A0ABD3R623_9STRA</name>
<comment type="subcellular location">
    <subcellularLocation>
        <location evidence="1">Nucleus</location>
    </subcellularLocation>
</comment>
<organism evidence="6 7">
    <name type="scientific">Cyclostephanos tholiformis</name>
    <dbReference type="NCBI Taxonomy" id="382380"/>
    <lineage>
        <taxon>Eukaryota</taxon>
        <taxon>Sar</taxon>
        <taxon>Stramenopiles</taxon>
        <taxon>Ochrophyta</taxon>
        <taxon>Bacillariophyta</taxon>
        <taxon>Coscinodiscophyceae</taxon>
        <taxon>Thalassiosirophycidae</taxon>
        <taxon>Stephanodiscales</taxon>
        <taxon>Stephanodiscaceae</taxon>
        <taxon>Cyclostephanos</taxon>
    </lineage>
</organism>
<evidence type="ECO:0000256" key="2">
    <source>
        <dbReference type="ARBA" id="ARBA00022884"/>
    </source>
</evidence>
<dbReference type="CDD" id="cd16074">
    <property type="entry name" value="OCRE"/>
    <property type="match status" value="1"/>
</dbReference>
<feature type="compositionally biased region" description="Basic and acidic residues" evidence="4">
    <location>
        <begin position="165"/>
        <end position="174"/>
    </location>
</feature>
<keyword evidence="3" id="KW-0539">Nucleus</keyword>
<evidence type="ECO:0000256" key="4">
    <source>
        <dbReference type="SAM" id="MobiDB-lite"/>
    </source>
</evidence>